<evidence type="ECO:0000313" key="1">
    <source>
        <dbReference type="EMBL" id="MBW0558829.1"/>
    </source>
</evidence>
<comment type="caution">
    <text evidence="1">The sequence shown here is derived from an EMBL/GenBank/DDBJ whole genome shotgun (WGS) entry which is preliminary data.</text>
</comment>
<evidence type="ECO:0000313" key="2">
    <source>
        <dbReference type="Proteomes" id="UP000765509"/>
    </source>
</evidence>
<dbReference type="Proteomes" id="UP000765509">
    <property type="component" value="Unassembled WGS sequence"/>
</dbReference>
<sequence>MHSFSEAIQWRLDQLVFPLFIRSSRHIIQRINQGPRASVKTQIPMMPSSNHWLISFTVFIEGNTGSSFSRYIQEEVPKQPIKGQFSINPPWRPHSFNTAWIHQDLYFINTTWEDHSSQFISQFGKLYIPSDN</sequence>
<accession>A0A9Q3PEM3</accession>
<gene>
    <name evidence="1" type="ORF">O181_098544</name>
</gene>
<protein>
    <submittedName>
        <fullName evidence="1">Uncharacterized protein</fullName>
    </submittedName>
</protein>
<keyword evidence="2" id="KW-1185">Reference proteome</keyword>
<dbReference type="AlphaFoldDB" id="A0A9Q3PEM3"/>
<proteinExistence type="predicted"/>
<dbReference type="EMBL" id="AVOT02067213">
    <property type="protein sequence ID" value="MBW0558829.1"/>
    <property type="molecule type" value="Genomic_DNA"/>
</dbReference>
<name>A0A9Q3PEM3_9BASI</name>
<organism evidence="1 2">
    <name type="scientific">Austropuccinia psidii MF-1</name>
    <dbReference type="NCBI Taxonomy" id="1389203"/>
    <lineage>
        <taxon>Eukaryota</taxon>
        <taxon>Fungi</taxon>
        <taxon>Dikarya</taxon>
        <taxon>Basidiomycota</taxon>
        <taxon>Pucciniomycotina</taxon>
        <taxon>Pucciniomycetes</taxon>
        <taxon>Pucciniales</taxon>
        <taxon>Sphaerophragmiaceae</taxon>
        <taxon>Austropuccinia</taxon>
    </lineage>
</organism>
<reference evidence="1" key="1">
    <citation type="submission" date="2021-03" db="EMBL/GenBank/DDBJ databases">
        <title>Draft genome sequence of rust myrtle Austropuccinia psidii MF-1, a brazilian biotype.</title>
        <authorList>
            <person name="Quecine M.C."/>
            <person name="Pachon D.M.R."/>
            <person name="Bonatelli M.L."/>
            <person name="Correr F.H."/>
            <person name="Franceschini L.M."/>
            <person name="Leite T.F."/>
            <person name="Margarido G.R.A."/>
            <person name="Almeida C.A."/>
            <person name="Ferrarezi J.A."/>
            <person name="Labate C.A."/>
        </authorList>
    </citation>
    <scope>NUCLEOTIDE SEQUENCE</scope>
    <source>
        <strain evidence="1">MF-1</strain>
    </source>
</reference>